<dbReference type="AlphaFoldDB" id="A0A0E9LZS6"/>
<dbReference type="PANTHER" id="PTHR40940">
    <property type="entry name" value="PROTEIN BATD-RELATED"/>
    <property type="match status" value="1"/>
</dbReference>
<evidence type="ECO:0000256" key="3">
    <source>
        <dbReference type="SAM" id="SignalP"/>
    </source>
</evidence>
<accession>A0A0E9LZS6</accession>
<feature type="transmembrane region" description="Helical" evidence="2">
    <location>
        <begin position="461"/>
        <end position="485"/>
    </location>
</feature>
<comment type="caution">
    <text evidence="4">The sequence shown here is derived from an EMBL/GenBank/DDBJ whole genome shotgun (WGS) entry which is preliminary data.</text>
</comment>
<feature type="compositionally biased region" description="Low complexity" evidence="1">
    <location>
        <begin position="132"/>
        <end position="151"/>
    </location>
</feature>
<evidence type="ECO:0000256" key="2">
    <source>
        <dbReference type="SAM" id="Phobius"/>
    </source>
</evidence>
<feature type="region of interest" description="Disordered" evidence="1">
    <location>
        <begin position="128"/>
        <end position="152"/>
    </location>
</feature>
<keyword evidence="2" id="KW-0472">Membrane</keyword>
<dbReference type="Proteomes" id="UP000032900">
    <property type="component" value="Unassembled WGS sequence"/>
</dbReference>
<sequence>MMRKHLLLYFSILFITIAPSWAQDVEFSASAPSTVVQGNRFQLVYSVNQEASNLRVPDIADFQILMGPSTSQSSSVQIINNNFTRSINYSFTYILRGDQTGRFTIPPASIEVDGKKVESNPVTIEVVEGDDQSASSSQQQQGQQAPADAGALSDEDLYITSTANKTEVWQDEPVLITTRIYTRVNLEGISNVKQPELRNFVVEELPAQSNNIQWEIQNVNGRTYRVGTFSQRVIYAQTSGRHTVEPTSIEFLIRQRQARQSNSIFGDFFDSYRTVKKNVSSKPINIKVKALPSPRPANFSGIVGNVTMNVTASKTEAQVNDGITLKAVISGTGNHRLARNPEFDIPTDFDVFDPQVTNNINQTAQGGRGDRIVETLIIPRHSGTFEIPAVAYSFFNPSTGRYQTLEGKPISIHVERTPGEETAGPAGGPARSTTRESVRFLGQDIRYIKTEPVSLKAANTFLFGSTLYILSYLIPIVLFILIFLFNQKRIKENADVLRVKNRKANKMARKRLKKSADFLKKGNQEGFYEELTKALWGYTSDKLSIPRSALTKDNARSILLENGANEDLTEEFLGILDTCEYARYSPQNDHSEREELYKKTLETISKLEGQLKRKK</sequence>
<dbReference type="EMBL" id="BAZW01000037">
    <property type="protein sequence ID" value="GAO31067.1"/>
    <property type="molecule type" value="Genomic_DNA"/>
</dbReference>
<feature type="compositionally biased region" description="Low complexity" evidence="1">
    <location>
        <begin position="420"/>
        <end position="430"/>
    </location>
</feature>
<keyword evidence="2" id="KW-1133">Transmembrane helix</keyword>
<dbReference type="InterPro" id="IPR025738">
    <property type="entry name" value="BatD"/>
</dbReference>
<dbReference type="Pfam" id="PF13584">
    <property type="entry name" value="BatD"/>
    <property type="match status" value="2"/>
</dbReference>
<keyword evidence="3" id="KW-0732">Signal</keyword>
<protein>
    <submittedName>
        <fullName evidence="4">BatD protein</fullName>
    </submittedName>
</protein>
<dbReference type="RefSeq" id="WP_062126761.1">
    <property type="nucleotide sequence ID" value="NZ_BAZW01000037.1"/>
</dbReference>
<gene>
    <name evidence="4" type="ORF">JCM15548_13403</name>
</gene>
<dbReference type="STRING" id="1236989.JCM15548_13403"/>
<evidence type="ECO:0000313" key="4">
    <source>
        <dbReference type="EMBL" id="GAO31067.1"/>
    </source>
</evidence>
<keyword evidence="5" id="KW-1185">Reference proteome</keyword>
<feature type="signal peptide" evidence="3">
    <location>
        <begin position="1"/>
        <end position="22"/>
    </location>
</feature>
<feature type="chain" id="PRO_5002428507" evidence="3">
    <location>
        <begin position="23"/>
        <end position="615"/>
    </location>
</feature>
<feature type="region of interest" description="Disordered" evidence="1">
    <location>
        <begin position="416"/>
        <end position="435"/>
    </location>
</feature>
<evidence type="ECO:0000313" key="5">
    <source>
        <dbReference type="Proteomes" id="UP000032900"/>
    </source>
</evidence>
<dbReference type="OrthoDB" id="2079210at2"/>
<evidence type="ECO:0000256" key="1">
    <source>
        <dbReference type="SAM" id="MobiDB-lite"/>
    </source>
</evidence>
<name>A0A0E9LZS6_9BACT</name>
<dbReference type="PANTHER" id="PTHR40940:SF2">
    <property type="entry name" value="BATD"/>
    <property type="match status" value="1"/>
</dbReference>
<keyword evidence="2" id="KW-0812">Transmembrane</keyword>
<reference evidence="4 5" key="1">
    <citation type="journal article" date="2015" name="Microbes Environ.">
        <title>Distribution and evolution of nitrogen fixation genes in the phylum bacteroidetes.</title>
        <authorList>
            <person name="Inoue J."/>
            <person name="Oshima K."/>
            <person name="Suda W."/>
            <person name="Sakamoto M."/>
            <person name="Iino T."/>
            <person name="Noda S."/>
            <person name="Hongoh Y."/>
            <person name="Hattori M."/>
            <person name="Ohkuma M."/>
        </authorList>
    </citation>
    <scope>NUCLEOTIDE SEQUENCE [LARGE SCALE GENOMIC DNA]</scope>
    <source>
        <strain evidence="4">JCM 15548</strain>
    </source>
</reference>
<proteinExistence type="predicted"/>
<organism evidence="4 5">
    <name type="scientific">Geofilum rubicundum JCM 15548</name>
    <dbReference type="NCBI Taxonomy" id="1236989"/>
    <lineage>
        <taxon>Bacteria</taxon>
        <taxon>Pseudomonadati</taxon>
        <taxon>Bacteroidota</taxon>
        <taxon>Bacteroidia</taxon>
        <taxon>Marinilabiliales</taxon>
        <taxon>Marinilabiliaceae</taxon>
        <taxon>Geofilum</taxon>
    </lineage>
</organism>